<organism evidence="2 3">
    <name type="scientific">Heyndrickxia acidicola</name>
    <dbReference type="NCBI Taxonomy" id="209389"/>
    <lineage>
        <taxon>Bacteria</taxon>
        <taxon>Bacillati</taxon>
        <taxon>Bacillota</taxon>
        <taxon>Bacilli</taxon>
        <taxon>Bacillales</taxon>
        <taxon>Bacillaceae</taxon>
        <taxon>Heyndrickxia</taxon>
    </lineage>
</organism>
<dbReference type="InterPro" id="IPR052077">
    <property type="entry name" value="CcrZ_PhaseVar_Mediator"/>
</dbReference>
<name>A0ABU6MFK2_9BACI</name>
<dbReference type="InterPro" id="IPR002575">
    <property type="entry name" value="Aminoglycoside_PTrfase"/>
</dbReference>
<accession>A0ABU6MFK2</accession>
<dbReference type="EMBL" id="JARMAB010000011">
    <property type="protein sequence ID" value="MED1203152.1"/>
    <property type="molecule type" value="Genomic_DNA"/>
</dbReference>
<reference evidence="2 3" key="1">
    <citation type="submission" date="2023-03" db="EMBL/GenBank/DDBJ databases">
        <title>Bacillus Genome Sequencing.</title>
        <authorList>
            <person name="Dunlap C."/>
        </authorList>
    </citation>
    <scope>NUCLEOTIDE SEQUENCE [LARGE SCALE GENOMIC DNA]</scope>
    <source>
        <strain evidence="2 3">B-23453</strain>
    </source>
</reference>
<evidence type="ECO:0000313" key="2">
    <source>
        <dbReference type="EMBL" id="MED1203152.1"/>
    </source>
</evidence>
<sequence>MLEHILGQGWEIIPAGGATGEAFFAKHQEKKLFLKRNSSPFLAVLSAEGIVPKLVWTKRMENGDVITAQEWLNSRELKPDEMNQDRVAKLLKKIHTSKPLLTMLQRLGMAPFEPEMMLAEVETCLDSELLSLPIIMQSIQFLQDHIDRMEYENYVVCHGDINHNNWLLTDEVNQLYLIDWDGPMIADPALDIGMLLYLYISNEDWDQWLEQYGIEETDSLHMRMKWYVISQILLSIQWHKDKNRLDEMNHWIDFLESIV</sequence>
<dbReference type="Proteomes" id="UP001341444">
    <property type="component" value="Unassembled WGS sequence"/>
</dbReference>
<gene>
    <name evidence="2" type="ORF">P4T90_08675</name>
</gene>
<dbReference type="RefSeq" id="WP_198160332.1">
    <property type="nucleotide sequence ID" value="NZ_JARMAB010000011.1"/>
</dbReference>
<dbReference type="PANTHER" id="PTHR40086">
    <property type="entry name" value="PHOSPHOTRANSFERASE YTMP-RELATED"/>
    <property type="match status" value="1"/>
</dbReference>
<dbReference type="Gene3D" id="3.90.1200.10">
    <property type="match status" value="1"/>
</dbReference>
<dbReference type="Pfam" id="PF01636">
    <property type="entry name" value="APH"/>
    <property type="match status" value="1"/>
</dbReference>
<evidence type="ECO:0000313" key="3">
    <source>
        <dbReference type="Proteomes" id="UP001341444"/>
    </source>
</evidence>
<evidence type="ECO:0000259" key="1">
    <source>
        <dbReference type="Pfam" id="PF01636"/>
    </source>
</evidence>
<dbReference type="InterPro" id="IPR011009">
    <property type="entry name" value="Kinase-like_dom_sf"/>
</dbReference>
<proteinExistence type="predicted"/>
<protein>
    <submittedName>
        <fullName evidence="2">Phosphotransferase family protein</fullName>
    </submittedName>
</protein>
<dbReference type="PANTHER" id="PTHR40086:SF1">
    <property type="entry name" value="CELL CYCLE REGULATOR CCRZ"/>
    <property type="match status" value="1"/>
</dbReference>
<keyword evidence="3" id="KW-1185">Reference proteome</keyword>
<comment type="caution">
    <text evidence="2">The sequence shown here is derived from an EMBL/GenBank/DDBJ whole genome shotgun (WGS) entry which is preliminary data.</text>
</comment>
<dbReference type="SUPFAM" id="SSF56112">
    <property type="entry name" value="Protein kinase-like (PK-like)"/>
    <property type="match status" value="1"/>
</dbReference>
<feature type="domain" description="Aminoglycoside phosphotransferase" evidence="1">
    <location>
        <begin position="15"/>
        <end position="216"/>
    </location>
</feature>